<feature type="chain" id="PRO_5046375520" description="Cytochrome P450" evidence="16">
    <location>
        <begin position="21"/>
        <end position="989"/>
    </location>
</feature>
<dbReference type="Gene3D" id="1.10.630.10">
    <property type="entry name" value="Cytochrome P450"/>
    <property type="match status" value="1"/>
</dbReference>
<evidence type="ECO:0000256" key="14">
    <source>
        <dbReference type="SAM" id="MobiDB-lite"/>
    </source>
</evidence>
<keyword evidence="10" id="KW-0560">Oxidoreductase</keyword>
<keyword evidence="16" id="KW-0732">Signal</keyword>
<sequence>MWAVITIFFLIFYLFKPTFQRSPSYPPGPPLLPLVGNIISVWYYHKKLKYRHKVWQKWSRNYGDLLGLKLGFINVVVVSGKDYIKEVSSREVFEGRPDGFFYLMRSFGKKLGIVFSDGPFWNKTRRAVLRYLKNYGYGSKAMEAHISEECQALVTLLDNKKGKAVCVNRLFDVCVVNIVWRLVAGKRYDLMDERLKKLCNVITKSFKIVDMSGGLLNFLPFLRYIMPDYIGYTELKNLNDSIHAFLKETIEDHRTQLDVKNPKDVIDALLIEMNNQEDKTLSDEELQVLCLDLLQAGVETVSNTAVFLLLYVVRNQAVQGRLHMEIDKQIGRCRPPKLSDRASLIYTEAVLLETLRISTIAAMGIPHMALANAKLGKYIIPKGTFLLLAFHDLHNGSHWKDPTIFRPERFLTKEGNLIQDEWLLPFGTGRRRCIGEGLARCELFLFLTHILQKFRLKIPDGQPTPSEDPVEGVTLSAKEFSIIFEPSFIMAVDYFQHHYPNTTIMFDMSTVYIASACVAVVINNLLLDLFTYNTRITFGILLSLATMLFVAICNIGWDGFSTNVSYTINLVAIGVVAFGCTIQQASYYGFTGCLPPRYTQAVMAGESAAGFWVSLDRIVTKYGFRQPRRSTFMFFVFSILILLGHSMLHHVMMRHPLVQYYLKLTNESRHKRRIQLHLNPNEDATLMESEAGESTFGVLKLQSPALSNTGTVDGENAFSFANPVYSPTATIPVTAAPLASPPPSVSEPSASPSAVLRTPRPSYKVEDVVFEPPERPTSWRSFKRGVLARWAVARAIYPYMVSIGLVYFTTLSLYPGIASEVPSCRLGSWMPIILMSAFNFFDFIGKIAAAWPYEWSRSQLLMASGLRLLLVPLLLLCAAPRHSPHIVGDMYPIMFSVVLGFTNGLFGSVPMILAPSRVGREHREIAGNMMTLSYNGGLLSGSLVSYLLLSMLGPPAGAPCRIYPTPLLPTIPPVTTSAPNITYIMSALH</sequence>
<feature type="signal peptide" evidence="16">
    <location>
        <begin position="1"/>
        <end position="20"/>
    </location>
</feature>
<dbReference type="Pfam" id="PF00067">
    <property type="entry name" value="p450"/>
    <property type="match status" value="1"/>
</dbReference>
<evidence type="ECO:0000256" key="16">
    <source>
        <dbReference type="SAM" id="SignalP"/>
    </source>
</evidence>
<evidence type="ECO:0000256" key="3">
    <source>
        <dbReference type="ARBA" id="ARBA00007965"/>
    </source>
</evidence>
<dbReference type="CDD" id="cd20651">
    <property type="entry name" value="CYP15A1-like"/>
    <property type="match status" value="1"/>
</dbReference>
<dbReference type="Pfam" id="PF01733">
    <property type="entry name" value="Nucleoside_tran"/>
    <property type="match status" value="2"/>
</dbReference>
<dbReference type="PRINTS" id="PR00385">
    <property type="entry name" value="P450"/>
</dbReference>
<feature type="transmembrane region" description="Helical" evidence="15">
    <location>
        <begin position="925"/>
        <end position="949"/>
    </location>
</feature>
<evidence type="ECO:0008006" key="19">
    <source>
        <dbReference type="Google" id="ProtNLM"/>
    </source>
</evidence>
<comment type="similarity">
    <text evidence="3">Belongs to the SLC29A/ENT transporter (TC 2.A.57) family.</text>
</comment>
<reference evidence="17" key="1">
    <citation type="submission" date="2022-03" db="EMBL/GenBank/DDBJ databases">
        <authorList>
            <person name="Martin H S."/>
        </authorList>
    </citation>
    <scope>NUCLEOTIDE SEQUENCE</scope>
</reference>
<evidence type="ECO:0000256" key="8">
    <source>
        <dbReference type="ARBA" id="ARBA00022723"/>
    </source>
</evidence>
<gene>
    <name evidence="17" type="ORF">IPOD504_LOCUS1845</name>
</gene>
<evidence type="ECO:0000256" key="6">
    <source>
        <dbReference type="ARBA" id="ARBA00022617"/>
    </source>
</evidence>
<keyword evidence="9 15" id="KW-1133">Transmembrane helix</keyword>
<dbReference type="InterPro" id="IPR036396">
    <property type="entry name" value="Cyt_P450_sf"/>
</dbReference>
<feature type="non-terminal residue" evidence="17">
    <location>
        <position position="989"/>
    </location>
</feature>
<dbReference type="PROSITE" id="PS00086">
    <property type="entry name" value="CYTOCHROME_P450"/>
    <property type="match status" value="1"/>
</dbReference>
<evidence type="ECO:0000313" key="18">
    <source>
        <dbReference type="Proteomes" id="UP000837857"/>
    </source>
</evidence>
<feature type="transmembrane region" description="Helical" evidence="15">
    <location>
        <begin position="536"/>
        <end position="557"/>
    </location>
</feature>
<feature type="region of interest" description="Disordered" evidence="14">
    <location>
        <begin position="738"/>
        <end position="757"/>
    </location>
</feature>
<keyword evidence="18" id="KW-1185">Reference proteome</keyword>
<keyword evidence="11" id="KW-0408">Iron</keyword>
<comment type="similarity">
    <text evidence="4">Belongs to the cytochrome P450 family.</text>
</comment>
<dbReference type="PRINTS" id="PR00463">
    <property type="entry name" value="EP450I"/>
</dbReference>
<feature type="transmembrane region" description="Helical" evidence="15">
    <location>
        <begin position="829"/>
        <end position="848"/>
    </location>
</feature>
<evidence type="ECO:0000256" key="1">
    <source>
        <dbReference type="ARBA" id="ARBA00001971"/>
    </source>
</evidence>
<dbReference type="InterPro" id="IPR050182">
    <property type="entry name" value="Cytochrome_P450_fam2"/>
</dbReference>
<dbReference type="InterPro" id="IPR002259">
    <property type="entry name" value="Eqnu_transpt"/>
</dbReference>
<evidence type="ECO:0000256" key="7">
    <source>
        <dbReference type="ARBA" id="ARBA00022692"/>
    </source>
</evidence>
<keyword evidence="13 15" id="KW-0472">Membrane</keyword>
<proteinExistence type="inferred from homology"/>
<organism evidence="17 18">
    <name type="scientific">Iphiclides podalirius</name>
    <name type="common">scarce swallowtail</name>
    <dbReference type="NCBI Taxonomy" id="110791"/>
    <lineage>
        <taxon>Eukaryota</taxon>
        <taxon>Metazoa</taxon>
        <taxon>Ecdysozoa</taxon>
        <taxon>Arthropoda</taxon>
        <taxon>Hexapoda</taxon>
        <taxon>Insecta</taxon>
        <taxon>Pterygota</taxon>
        <taxon>Neoptera</taxon>
        <taxon>Endopterygota</taxon>
        <taxon>Lepidoptera</taxon>
        <taxon>Glossata</taxon>
        <taxon>Ditrysia</taxon>
        <taxon>Papilionoidea</taxon>
        <taxon>Papilionidae</taxon>
        <taxon>Papilioninae</taxon>
        <taxon>Iphiclides</taxon>
    </lineage>
</organism>
<feature type="compositionally biased region" description="Low complexity" evidence="14">
    <location>
        <begin position="746"/>
        <end position="756"/>
    </location>
</feature>
<comment type="cofactor">
    <cofactor evidence="1">
        <name>heme</name>
        <dbReference type="ChEBI" id="CHEBI:30413"/>
    </cofactor>
</comment>
<dbReference type="EMBL" id="OW152823">
    <property type="protein sequence ID" value="CAH2039637.1"/>
    <property type="molecule type" value="Genomic_DNA"/>
</dbReference>
<name>A0ABN8HXZ1_9NEOP</name>
<evidence type="ECO:0000256" key="13">
    <source>
        <dbReference type="ARBA" id="ARBA00023136"/>
    </source>
</evidence>
<evidence type="ECO:0000256" key="4">
    <source>
        <dbReference type="ARBA" id="ARBA00010617"/>
    </source>
</evidence>
<evidence type="ECO:0000256" key="15">
    <source>
        <dbReference type="SAM" id="Phobius"/>
    </source>
</evidence>
<dbReference type="SUPFAM" id="SSF48264">
    <property type="entry name" value="Cytochrome P450"/>
    <property type="match status" value="1"/>
</dbReference>
<evidence type="ECO:0000256" key="10">
    <source>
        <dbReference type="ARBA" id="ARBA00023002"/>
    </source>
</evidence>
<feature type="transmembrane region" description="Helical" evidence="15">
    <location>
        <begin position="796"/>
        <end position="817"/>
    </location>
</feature>
<dbReference type="PANTHER" id="PTHR24300">
    <property type="entry name" value="CYTOCHROME P450 508A4-RELATED"/>
    <property type="match status" value="1"/>
</dbReference>
<feature type="transmembrane region" description="Helical" evidence="15">
    <location>
        <begin position="860"/>
        <end position="881"/>
    </location>
</feature>
<protein>
    <recommendedName>
        <fullName evidence="19">Cytochrome P450</fullName>
    </recommendedName>
</protein>
<evidence type="ECO:0000256" key="9">
    <source>
        <dbReference type="ARBA" id="ARBA00022989"/>
    </source>
</evidence>
<keyword evidence="6" id="KW-0349">Heme</keyword>
<keyword evidence="12" id="KW-0503">Monooxygenase</keyword>
<keyword evidence="7 15" id="KW-0812">Transmembrane</keyword>
<evidence type="ECO:0000256" key="12">
    <source>
        <dbReference type="ARBA" id="ARBA00023033"/>
    </source>
</evidence>
<dbReference type="PANTHER" id="PTHR24300:SF376">
    <property type="entry name" value="CYTOCHROME P450 15A1"/>
    <property type="match status" value="1"/>
</dbReference>
<evidence type="ECO:0000256" key="11">
    <source>
        <dbReference type="ARBA" id="ARBA00023004"/>
    </source>
</evidence>
<feature type="transmembrane region" description="Helical" evidence="15">
    <location>
        <begin position="632"/>
        <end position="653"/>
    </location>
</feature>
<evidence type="ECO:0000256" key="5">
    <source>
        <dbReference type="ARBA" id="ARBA00022448"/>
    </source>
</evidence>
<dbReference type="InterPro" id="IPR002401">
    <property type="entry name" value="Cyt_P450_E_grp-I"/>
</dbReference>
<dbReference type="InterPro" id="IPR017972">
    <property type="entry name" value="Cyt_P450_CS"/>
</dbReference>
<evidence type="ECO:0000313" key="17">
    <source>
        <dbReference type="EMBL" id="CAH2039637.1"/>
    </source>
</evidence>
<accession>A0ABN8HXZ1</accession>
<evidence type="ECO:0000256" key="2">
    <source>
        <dbReference type="ARBA" id="ARBA00004141"/>
    </source>
</evidence>
<feature type="transmembrane region" description="Helical" evidence="15">
    <location>
        <begin position="511"/>
        <end position="530"/>
    </location>
</feature>
<comment type="subcellular location">
    <subcellularLocation>
        <location evidence="2">Membrane</location>
        <topology evidence="2">Multi-pass membrane protein</topology>
    </subcellularLocation>
</comment>
<dbReference type="SUPFAM" id="SSF103473">
    <property type="entry name" value="MFS general substrate transporter"/>
    <property type="match status" value="1"/>
</dbReference>
<dbReference type="Proteomes" id="UP000837857">
    <property type="component" value="Chromosome 11"/>
</dbReference>
<dbReference type="InterPro" id="IPR001128">
    <property type="entry name" value="Cyt_P450"/>
</dbReference>
<feature type="transmembrane region" description="Helical" evidence="15">
    <location>
        <begin position="893"/>
        <end position="913"/>
    </location>
</feature>
<keyword evidence="5" id="KW-0813">Transport</keyword>
<dbReference type="InterPro" id="IPR036259">
    <property type="entry name" value="MFS_trans_sf"/>
</dbReference>
<keyword evidence="8" id="KW-0479">Metal-binding</keyword>